<feature type="domain" description="tRNA(Ile)-lysidine/2-thiocytidine synthase N-terminal" evidence="7">
    <location>
        <begin position="7"/>
        <end position="183"/>
    </location>
</feature>
<keyword evidence="3 6" id="KW-0547">Nucleotide-binding</keyword>
<dbReference type="GO" id="GO:0006400">
    <property type="term" value="P:tRNA modification"/>
    <property type="evidence" value="ECO:0007669"/>
    <property type="project" value="UniProtKB-UniRule"/>
</dbReference>
<evidence type="ECO:0000256" key="1">
    <source>
        <dbReference type="ARBA" id="ARBA00022598"/>
    </source>
</evidence>
<gene>
    <name evidence="6 8" type="primary">tilS</name>
    <name evidence="8" type="ORF">E1I18_02105</name>
</gene>
<evidence type="ECO:0000256" key="3">
    <source>
        <dbReference type="ARBA" id="ARBA00022741"/>
    </source>
</evidence>
<dbReference type="EMBL" id="SMDN01000006">
    <property type="protein sequence ID" value="TQC51566.1"/>
    <property type="molecule type" value="Genomic_DNA"/>
</dbReference>
<dbReference type="PANTHER" id="PTHR43033:SF1">
    <property type="entry name" value="TRNA(ILE)-LYSIDINE SYNTHASE-RELATED"/>
    <property type="match status" value="1"/>
</dbReference>
<evidence type="ECO:0000256" key="2">
    <source>
        <dbReference type="ARBA" id="ARBA00022694"/>
    </source>
</evidence>
<dbReference type="InterPro" id="IPR012795">
    <property type="entry name" value="tRNA_Ile_lys_synt_N"/>
</dbReference>
<protein>
    <recommendedName>
        <fullName evidence="6">tRNA(Ile)-lysidine synthase</fullName>
        <ecNumber evidence="6">6.3.4.19</ecNumber>
    </recommendedName>
    <alternativeName>
        <fullName evidence="6">tRNA(Ile)-2-lysyl-cytidine synthase</fullName>
    </alternativeName>
    <alternativeName>
        <fullName evidence="6">tRNA(Ile)-lysidine synthetase</fullName>
    </alternativeName>
</protein>
<dbReference type="GO" id="GO:0032267">
    <property type="term" value="F:tRNA(Ile)-lysidine synthase activity"/>
    <property type="evidence" value="ECO:0007669"/>
    <property type="project" value="UniProtKB-EC"/>
</dbReference>
<evidence type="ECO:0000313" key="9">
    <source>
        <dbReference type="Proteomes" id="UP000320801"/>
    </source>
</evidence>
<dbReference type="EC" id="6.3.4.19" evidence="6"/>
<dbReference type="RefSeq" id="WP_141483950.1">
    <property type="nucleotide sequence ID" value="NZ_SMDN01000006.1"/>
</dbReference>
<dbReference type="Proteomes" id="UP000320801">
    <property type="component" value="Unassembled WGS sequence"/>
</dbReference>
<dbReference type="InterPro" id="IPR011063">
    <property type="entry name" value="TilS/TtcA_N"/>
</dbReference>
<reference evidence="8 9" key="1">
    <citation type="submission" date="2019-03" db="EMBL/GenBank/DDBJ databases">
        <title>Characterization of a novel Mycoplasma cynos real-time PCR assay.</title>
        <authorList>
            <person name="Tallmadge R.L."/>
            <person name="Mitchell P.K."/>
            <person name="Goodman L."/>
        </authorList>
    </citation>
    <scope>NUCLEOTIDE SEQUENCE [LARGE SCALE GENOMIC DNA]</scope>
    <source>
        <strain evidence="8 9">1642</strain>
    </source>
</reference>
<dbReference type="OrthoDB" id="9807403at2"/>
<dbReference type="SUPFAM" id="SSF52402">
    <property type="entry name" value="Adenine nucleotide alpha hydrolases-like"/>
    <property type="match status" value="1"/>
</dbReference>
<feature type="binding site" evidence="6">
    <location>
        <begin position="12"/>
        <end position="17"/>
    </location>
    <ligand>
        <name>ATP</name>
        <dbReference type="ChEBI" id="CHEBI:30616"/>
    </ligand>
</feature>
<keyword evidence="2 6" id="KW-0819">tRNA processing</keyword>
<comment type="caution">
    <text evidence="8">The sequence shown here is derived from an EMBL/GenBank/DDBJ whole genome shotgun (WGS) entry which is preliminary data.</text>
</comment>
<dbReference type="CDD" id="cd01992">
    <property type="entry name" value="TilS_N"/>
    <property type="match status" value="1"/>
</dbReference>
<evidence type="ECO:0000256" key="6">
    <source>
        <dbReference type="HAMAP-Rule" id="MF_01161"/>
    </source>
</evidence>
<dbReference type="GO" id="GO:0005737">
    <property type="term" value="C:cytoplasm"/>
    <property type="evidence" value="ECO:0007669"/>
    <property type="project" value="UniProtKB-SubCell"/>
</dbReference>
<accession>A0A507SKU8</accession>
<evidence type="ECO:0000313" key="8">
    <source>
        <dbReference type="EMBL" id="TQC51566.1"/>
    </source>
</evidence>
<evidence type="ECO:0000259" key="7">
    <source>
        <dbReference type="Pfam" id="PF01171"/>
    </source>
</evidence>
<dbReference type="AlphaFoldDB" id="A0A507SKU8"/>
<dbReference type="NCBIfam" id="TIGR02432">
    <property type="entry name" value="lysidine_TilS_N"/>
    <property type="match status" value="1"/>
</dbReference>
<comment type="function">
    <text evidence="6">Ligates lysine onto the cytidine present at position 34 of the AUA codon-specific tRNA(Ile) that contains the anticodon CAU, in an ATP-dependent manner. Cytidine is converted to lysidine, thus changing the amino acid specificity of the tRNA from methionine to isoleucine.</text>
</comment>
<dbReference type="PANTHER" id="PTHR43033">
    <property type="entry name" value="TRNA(ILE)-LYSIDINE SYNTHASE-RELATED"/>
    <property type="match status" value="1"/>
</dbReference>
<dbReference type="InterPro" id="IPR014729">
    <property type="entry name" value="Rossmann-like_a/b/a_fold"/>
</dbReference>
<evidence type="ECO:0000256" key="5">
    <source>
        <dbReference type="ARBA" id="ARBA00048539"/>
    </source>
</evidence>
<comment type="subcellular location">
    <subcellularLocation>
        <location evidence="6">Cytoplasm</location>
    </subcellularLocation>
</comment>
<keyword evidence="4 6" id="KW-0067">ATP-binding</keyword>
<dbReference type="InterPro" id="IPR012094">
    <property type="entry name" value="tRNA_Ile_lys_synt"/>
</dbReference>
<organism evidence="8 9">
    <name type="scientific">Mycoplasmopsis mucosicanis</name>
    <dbReference type="NCBI Taxonomy" id="458208"/>
    <lineage>
        <taxon>Bacteria</taxon>
        <taxon>Bacillati</taxon>
        <taxon>Mycoplasmatota</taxon>
        <taxon>Mycoplasmoidales</taxon>
        <taxon>Metamycoplasmataceae</taxon>
        <taxon>Mycoplasmopsis</taxon>
    </lineage>
</organism>
<keyword evidence="9" id="KW-1185">Reference proteome</keyword>
<proteinExistence type="inferred from homology"/>
<comment type="catalytic activity">
    <reaction evidence="5 6">
        <text>cytidine(34) in tRNA(Ile2) + L-lysine + ATP = lysidine(34) in tRNA(Ile2) + AMP + diphosphate + H(+)</text>
        <dbReference type="Rhea" id="RHEA:43744"/>
        <dbReference type="Rhea" id="RHEA-COMP:10625"/>
        <dbReference type="Rhea" id="RHEA-COMP:10670"/>
        <dbReference type="ChEBI" id="CHEBI:15378"/>
        <dbReference type="ChEBI" id="CHEBI:30616"/>
        <dbReference type="ChEBI" id="CHEBI:32551"/>
        <dbReference type="ChEBI" id="CHEBI:33019"/>
        <dbReference type="ChEBI" id="CHEBI:82748"/>
        <dbReference type="ChEBI" id="CHEBI:83665"/>
        <dbReference type="ChEBI" id="CHEBI:456215"/>
        <dbReference type="EC" id="6.3.4.19"/>
    </reaction>
</comment>
<dbReference type="Pfam" id="PF01171">
    <property type="entry name" value="ATP_bind_3"/>
    <property type="match status" value="1"/>
</dbReference>
<evidence type="ECO:0000256" key="4">
    <source>
        <dbReference type="ARBA" id="ARBA00022840"/>
    </source>
</evidence>
<name>A0A507SKU8_9BACT</name>
<keyword evidence="1 6" id="KW-0436">Ligase</keyword>
<keyword evidence="6" id="KW-0963">Cytoplasm</keyword>
<sequence>MKTRNNLLVGVSGGPDSMYLLFWLQQIFQNTQIIVASVNYKTRLESDKEIELVEKYCKKHKIIFESAVYDARNSTKNFENWARVKRYEFFNKIYKKYQCFALYLGHHKDDFLETCIMQKRSKRLPIFWGIKEVNFLNEMNIVRPFLHLFFKTQILKKIHDFNIPYMNDSSNDFDVYTRNSIRLEIKDWSFEQKNILINSYKKLNEENKVLESKINYDFKLWEQSNFDNRVFKKMKNQEKLMFKYIHQNYSNIKLSSRKLDSILHWYLMQKGTGKYLIKSNVFIFKVKGCLIN</sequence>
<dbReference type="Gene3D" id="3.40.50.620">
    <property type="entry name" value="HUPs"/>
    <property type="match status" value="1"/>
</dbReference>
<dbReference type="GO" id="GO:0005524">
    <property type="term" value="F:ATP binding"/>
    <property type="evidence" value="ECO:0007669"/>
    <property type="project" value="UniProtKB-UniRule"/>
</dbReference>
<comment type="similarity">
    <text evidence="6">Belongs to the tRNA(Ile)-lysidine synthase family.</text>
</comment>
<comment type="domain">
    <text evidence="6">The N-terminal region contains the highly conserved SGGXDS motif, predicted to be a P-loop motif involved in ATP binding.</text>
</comment>
<dbReference type="HAMAP" id="MF_01161">
    <property type="entry name" value="tRNA_Ile_lys_synt"/>
    <property type="match status" value="1"/>
</dbReference>